<evidence type="ECO:0000313" key="5">
    <source>
        <dbReference type="Proteomes" id="UP000027834"/>
    </source>
</evidence>
<dbReference type="Gene3D" id="2.40.50.100">
    <property type="match status" value="1"/>
</dbReference>
<dbReference type="AlphaFoldDB" id="A0A8A8D670"/>
<reference evidence="4" key="1">
    <citation type="submission" date="2014-04" db="EMBL/GenBank/DDBJ databases">
        <authorList>
            <person name="Ho Y.-N."/>
            <person name="Huang C.-C."/>
        </authorList>
    </citation>
    <scope>NUCLEOTIDE SEQUENCE</scope>
    <source>
        <strain evidence="4">869T2</strain>
    </source>
</reference>
<keyword evidence="5" id="KW-1185">Reference proteome</keyword>
<comment type="subcellular location">
    <subcellularLocation>
        <location evidence="1">Cell envelope</location>
    </subcellularLocation>
</comment>
<gene>
    <name evidence="4" type="ORF">DT99_023820</name>
</gene>
<evidence type="ECO:0000313" key="4">
    <source>
        <dbReference type="EMBL" id="QTO20403.1"/>
    </source>
</evidence>
<name>A0A8A8D670_9BURK</name>
<dbReference type="PANTHER" id="PTHR32347">
    <property type="entry name" value="EFFLUX SYSTEM COMPONENT YKNX-RELATED"/>
    <property type="match status" value="1"/>
</dbReference>
<sequence length="389" mass="43134">MSVFRQADVVRRRRPLLYAIRDRNPACGGRRVSRRVYEADRRPMPVGPSLADRLTVVAYNHATFGFFPMERITLMPRWAGYGFVCASFVAAGCTKSPETYHGYVEGQFSYLSAPYSGNLKTLRATRGDRVEAGTVVFEIGAPDLEQAIKRQYHQWQSSLDVLGDLEQGKRSSEIDTVNAQLEQTRANAALSAQRLARAEADYAIQAISLDQLERERAAARVDKARVSELASQLKTARLPARDGQLQSQRQSADAQQAEYERLQTQLRQLSVQAPGKGVVVDTFFTPGEWVVAGTPMVKILVDLNTKVRFFVPEAALANFRVGRVVRIACDGCDRGYTATISHIASDAEYTPPVIYSNDARSKLVFLVEARPDTVAARGLHPGLPIEVTR</sequence>
<dbReference type="Proteomes" id="UP000027834">
    <property type="component" value="Chromosome 2"/>
</dbReference>
<accession>A0A8A8D670</accession>
<proteinExistence type="predicted"/>
<dbReference type="InterPro" id="IPR050465">
    <property type="entry name" value="UPF0194_transport"/>
</dbReference>
<dbReference type="Gene3D" id="2.40.30.170">
    <property type="match status" value="1"/>
</dbReference>
<evidence type="ECO:0000256" key="1">
    <source>
        <dbReference type="ARBA" id="ARBA00004196"/>
    </source>
</evidence>
<organism evidence="4 5">
    <name type="scientific">Burkholderia seminalis</name>
    <dbReference type="NCBI Taxonomy" id="488731"/>
    <lineage>
        <taxon>Bacteria</taxon>
        <taxon>Pseudomonadati</taxon>
        <taxon>Pseudomonadota</taxon>
        <taxon>Betaproteobacteria</taxon>
        <taxon>Burkholderiales</taxon>
        <taxon>Burkholderiaceae</taxon>
        <taxon>Burkholderia</taxon>
        <taxon>Burkholderia cepacia complex</taxon>
    </lineage>
</organism>
<protein>
    <submittedName>
        <fullName evidence="4">HlyD family efflux transporter periplasmic adaptor subunit</fullName>
    </submittedName>
</protein>
<feature type="coiled-coil region" evidence="3">
    <location>
        <begin position="181"/>
        <end position="272"/>
    </location>
</feature>
<evidence type="ECO:0000256" key="3">
    <source>
        <dbReference type="SAM" id="Coils"/>
    </source>
</evidence>
<evidence type="ECO:0000256" key="2">
    <source>
        <dbReference type="ARBA" id="ARBA00023054"/>
    </source>
</evidence>
<dbReference type="PANTHER" id="PTHR32347:SF23">
    <property type="entry name" value="BLL5650 PROTEIN"/>
    <property type="match status" value="1"/>
</dbReference>
<dbReference type="RefSeq" id="WP_154233828.1">
    <property type="nucleotide sequence ID" value="NZ_CP072521.1"/>
</dbReference>
<reference evidence="4" key="2">
    <citation type="submission" date="2021-03" db="EMBL/GenBank/DDBJ databases">
        <title>Complete genome sequence of Burkholderia seminalis 869T2.</title>
        <authorList>
            <person name="Hung S.-H."/>
            <person name="Huang C.-T."/>
            <person name="Huang C.-C."/>
            <person name="Kuo C.-H."/>
        </authorList>
    </citation>
    <scope>NUCLEOTIDE SEQUENCE</scope>
    <source>
        <strain evidence="4">869T2</strain>
    </source>
</reference>
<keyword evidence="2 3" id="KW-0175">Coiled coil</keyword>
<dbReference type="GO" id="GO:0030313">
    <property type="term" value="C:cell envelope"/>
    <property type="evidence" value="ECO:0007669"/>
    <property type="project" value="UniProtKB-SubCell"/>
</dbReference>
<dbReference type="Gene3D" id="1.10.287.470">
    <property type="entry name" value="Helix hairpin bin"/>
    <property type="match status" value="1"/>
</dbReference>
<dbReference type="EMBL" id="CP072521">
    <property type="protein sequence ID" value="QTO20403.1"/>
    <property type="molecule type" value="Genomic_DNA"/>
</dbReference>